<keyword evidence="1" id="KW-1133">Transmembrane helix</keyword>
<feature type="transmembrane region" description="Helical" evidence="1">
    <location>
        <begin position="21"/>
        <end position="40"/>
    </location>
</feature>
<gene>
    <name evidence="2" type="ORF">SAMN05192579_10113</name>
</gene>
<name>A0A1I3XJ99_9GAMM</name>
<protein>
    <recommendedName>
        <fullName evidence="4">PepSY domain-containing protein</fullName>
    </recommendedName>
</protein>
<dbReference type="AlphaFoldDB" id="A0A1I3XJ99"/>
<evidence type="ECO:0008006" key="4">
    <source>
        <dbReference type="Google" id="ProtNLM"/>
    </source>
</evidence>
<accession>A0A1I3XJ99</accession>
<reference evidence="3" key="1">
    <citation type="submission" date="2016-10" db="EMBL/GenBank/DDBJ databases">
        <authorList>
            <person name="Varghese N."/>
            <person name="Submissions S."/>
        </authorList>
    </citation>
    <scope>NUCLEOTIDE SEQUENCE [LARGE SCALE GENOMIC DNA]</scope>
    <source>
        <strain evidence="3">MO64</strain>
    </source>
</reference>
<evidence type="ECO:0000313" key="3">
    <source>
        <dbReference type="Proteomes" id="UP000198725"/>
    </source>
</evidence>
<keyword evidence="1" id="KW-0472">Membrane</keyword>
<dbReference type="Proteomes" id="UP000198725">
    <property type="component" value="Unassembled WGS sequence"/>
</dbReference>
<feature type="transmembrane region" description="Helical" evidence="1">
    <location>
        <begin position="148"/>
        <end position="166"/>
    </location>
</feature>
<feature type="transmembrane region" description="Helical" evidence="1">
    <location>
        <begin position="120"/>
        <end position="141"/>
    </location>
</feature>
<keyword evidence="3" id="KW-1185">Reference proteome</keyword>
<evidence type="ECO:0000256" key="1">
    <source>
        <dbReference type="SAM" id="Phobius"/>
    </source>
</evidence>
<proteinExistence type="predicted"/>
<sequence length="167" mass="18483">MRKILMSIRHNVLKFVRQFHLYLGVFTAPALLFFAFTGGLQTFSLHETQRGSDYTPPAWLVTMAQLHKKQTMVVPVRRKRPAPTMPIAGADERGAAAVARAGAEAPRPTIRTRHALPLKIFVGLVALALFLSTLTGLYMAYRYTRNQRLVSGVLVAGVVVPVLLALF</sequence>
<keyword evidence="1" id="KW-0812">Transmembrane</keyword>
<organism evidence="2 3">
    <name type="scientific">Rhodanobacter glycinis</name>
    <dbReference type="NCBI Taxonomy" id="582702"/>
    <lineage>
        <taxon>Bacteria</taxon>
        <taxon>Pseudomonadati</taxon>
        <taxon>Pseudomonadota</taxon>
        <taxon>Gammaproteobacteria</taxon>
        <taxon>Lysobacterales</taxon>
        <taxon>Rhodanobacteraceae</taxon>
        <taxon>Rhodanobacter</taxon>
    </lineage>
</organism>
<dbReference type="EMBL" id="FOSR01000001">
    <property type="protein sequence ID" value="SFK19605.1"/>
    <property type="molecule type" value="Genomic_DNA"/>
</dbReference>
<evidence type="ECO:0000313" key="2">
    <source>
        <dbReference type="EMBL" id="SFK19605.1"/>
    </source>
</evidence>